<dbReference type="Proteomes" id="UP001141806">
    <property type="component" value="Unassembled WGS sequence"/>
</dbReference>
<evidence type="ECO:0000313" key="3">
    <source>
        <dbReference type="Proteomes" id="UP001141806"/>
    </source>
</evidence>
<keyword evidence="3" id="KW-1185">Reference proteome</keyword>
<organism evidence="2 3">
    <name type="scientific">Protea cynaroides</name>
    <dbReference type="NCBI Taxonomy" id="273540"/>
    <lineage>
        <taxon>Eukaryota</taxon>
        <taxon>Viridiplantae</taxon>
        <taxon>Streptophyta</taxon>
        <taxon>Embryophyta</taxon>
        <taxon>Tracheophyta</taxon>
        <taxon>Spermatophyta</taxon>
        <taxon>Magnoliopsida</taxon>
        <taxon>Proteales</taxon>
        <taxon>Proteaceae</taxon>
        <taxon>Protea</taxon>
    </lineage>
</organism>
<accession>A0A9Q0QY06</accession>
<protein>
    <submittedName>
        <fullName evidence="2">Uncharacterized protein</fullName>
    </submittedName>
</protein>
<gene>
    <name evidence="2" type="ORF">NE237_000975</name>
</gene>
<feature type="region of interest" description="Disordered" evidence="1">
    <location>
        <begin position="41"/>
        <end position="62"/>
    </location>
</feature>
<evidence type="ECO:0000256" key="1">
    <source>
        <dbReference type="SAM" id="MobiDB-lite"/>
    </source>
</evidence>
<sequence length="151" mass="16105">MDHQAVSAIDGVAKTVLERLHFDIGKFLGFSSMETGVSLVGNKPGDKTMPTVAQPTPAGMRRHARKHGRWLASETGKSLSTSGDGLTLNVNQSNPGPQSAMQGHRAHTGGRSFVAILSGLPDLNSLPEPVNEGGIIRVVIPQEAYERQLEK</sequence>
<comment type="caution">
    <text evidence="2">The sequence shown here is derived from an EMBL/GenBank/DDBJ whole genome shotgun (WGS) entry which is preliminary data.</text>
</comment>
<proteinExistence type="predicted"/>
<dbReference type="AlphaFoldDB" id="A0A9Q0QY06"/>
<dbReference type="EMBL" id="JAMYWD010000003">
    <property type="protein sequence ID" value="KAJ4975869.1"/>
    <property type="molecule type" value="Genomic_DNA"/>
</dbReference>
<reference evidence="2" key="1">
    <citation type="journal article" date="2023" name="Plant J.">
        <title>The genome of the king protea, Protea cynaroides.</title>
        <authorList>
            <person name="Chang J."/>
            <person name="Duong T.A."/>
            <person name="Schoeman C."/>
            <person name="Ma X."/>
            <person name="Roodt D."/>
            <person name="Barker N."/>
            <person name="Li Z."/>
            <person name="Van de Peer Y."/>
            <person name="Mizrachi E."/>
        </authorList>
    </citation>
    <scope>NUCLEOTIDE SEQUENCE</scope>
    <source>
        <tissue evidence="2">Young leaves</tissue>
    </source>
</reference>
<name>A0A9Q0QY06_9MAGN</name>
<evidence type="ECO:0000313" key="2">
    <source>
        <dbReference type="EMBL" id="KAJ4975869.1"/>
    </source>
</evidence>